<dbReference type="EMBL" id="KZ613467">
    <property type="protein sequence ID" value="PMD26603.1"/>
    <property type="molecule type" value="Genomic_DNA"/>
</dbReference>
<sequence>MADEKITGAGYVDVTNTDSKELNEKIAVLDLYRPFPINEEIPYEDNILTIIAVLTGVVLGSLVNASNLYLGLKTGFTFSSTLFSAIFGYGIIKSFSKWTPGVPILGSAFGPQENVIIQAAATGAGGIAGIFVAGLPAMYKLNLLSTDPKQDIGRIFTITIICSFFGLFFVTPLRRFFVIQVSRELRLMFPTPTATALTIWTMHASATGAKEAMSKLKAIGIAFTGALCHRVASYYAVGIMSDWHVFTWFYIWSGYTNWALNIENWGWYIEWTPAFIGSRMLIGLNSAISMFVGSVLAWGVIGPLLVHYGTCIGKEAGGDDPRWAPLMSFTSLKNIGTGTPSPRHWLLWPGVMIMVCASLAELFTQYKIIACSGLQTQAQKRGKSIAFLEKHASKHRNANIMWIVSLIVTIVIAMIICQLQWQMNPGLTILACLLGFFFSFLCVQIGAVTDQTPLTAASKASQLVFGGATAGHVYSIMHAQKLNLIAGGIASGSADIAPRMFVLFTSAYPCIIHPDEYDHCAFLAPSVSAWAAVAQAVTQPKIPIPLSSGIFSCVMGGVAVVQVVIRHFYLVSPREKYRAYLPNWGAIALSFVIPVPVFTNATLIGAIIAALWTKYKPKSFELYGYAVAAGLLAGEGMGGVIGAILQLTGVSGDIYGTQIGCPALSC</sequence>
<dbReference type="OrthoDB" id="77405at2759"/>
<evidence type="ECO:0000313" key="8">
    <source>
        <dbReference type="EMBL" id="PMD26603.1"/>
    </source>
</evidence>
<evidence type="ECO:0000256" key="3">
    <source>
        <dbReference type="ARBA" id="ARBA00022448"/>
    </source>
</evidence>
<feature type="transmembrane region" description="Helical" evidence="7">
    <location>
        <begin position="185"/>
        <end position="206"/>
    </location>
</feature>
<dbReference type="PANTHER" id="PTHR31645">
    <property type="entry name" value="OLIGOPEPTIDE TRANSPORTER YGL114W-RELATED"/>
    <property type="match status" value="1"/>
</dbReference>
<dbReference type="AlphaFoldDB" id="A0A2J6QK20"/>
<evidence type="ECO:0000256" key="4">
    <source>
        <dbReference type="ARBA" id="ARBA00022692"/>
    </source>
</evidence>
<feature type="transmembrane region" description="Helical" evidence="7">
    <location>
        <begin position="345"/>
        <end position="364"/>
    </location>
</feature>
<keyword evidence="6 7" id="KW-0472">Membrane</keyword>
<dbReference type="GO" id="GO:0035673">
    <property type="term" value="F:oligopeptide transmembrane transporter activity"/>
    <property type="evidence" value="ECO:0007669"/>
    <property type="project" value="InterPro"/>
</dbReference>
<feature type="transmembrane region" description="Helical" evidence="7">
    <location>
        <begin position="76"/>
        <end position="95"/>
    </location>
</feature>
<organism evidence="8 9">
    <name type="scientific">Hyaloscypha hepaticicola</name>
    <dbReference type="NCBI Taxonomy" id="2082293"/>
    <lineage>
        <taxon>Eukaryota</taxon>
        <taxon>Fungi</taxon>
        <taxon>Dikarya</taxon>
        <taxon>Ascomycota</taxon>
        <taxon>Pezizomycotina</taxon>
        <taxon>Leotiomycetes</taxon>
        <taxon>Helotiales</taxon>
        <taxon>Hyaloscyphaceae</taxon>
        <taxon>Hyaloscypha</taxon>
    </lineage>
</organism>
<dbReference type="InterPro" id="IPR004813">
    <property type="entry name" value="OPT"/>
</dbReference>
<dbReference type="InterPro" id="IPR045035">
    <property type="entry name" value="YSL-like"/>
</dbReference>
<evidence type="ECO:0000313" key="9">
    <source>
        <dbReference type="Proteomes" id="UP000235672"/>
    </source>
</evidence>
<feature type="transmembrane region" description="Helical" evidence="7">
    <location>
        <begin position="47"/>
        <end position="69"/>
    </location>
</feature>
<gene>
    <name evidence="8" type="ORF">NA56DRAFT_667843</name>
</gene>
<feature type="transmembrane region" description="Helical" evidence="7">
    <location>
        <begin position="115"/>
        <end position="135"/>
    </location>
</feature>
<name>A0A2J6QK20_9HELO</name>
<feature type="transmembrane region" description="Helical" evidence="7">
    <location>
        <begin position="281"/>
        <end position="301"/>
    </location>
</feature>
<comment type="similarity">
    <text evidence="2">Belongs to the oligopeptide OPT transporter family.</text>
</comment>
<dbReference type="PANTHER" id="PTHR31645:SF3">
    <property type="entry name" value="OLIGOPEPTIDE TRANSPORTER"/>
    <property type="match status" value="1"/>
</dbReference>
<feature type="transmembrane region" description="Helical" evidence="7">
    <location>
        <begin position="400"/>
        <end position="421"/>
    </location>
</feature>
<dbReference type="Proteomes" id="UP000235672">
    <property type="component" value="Unassembled WGS sequence"/>
</dbReference>
<proteinExistence type="inferred from homology"/>
<feature type="transmembrane region" description="Helical" evidence="7">
    <location>
        <begin position="243"/>
        <end position="260"/>
    </location>
</feature>
<feature type="transmembrane region" description="Helical" evidence="7">
    <location>
        <begin position="622"/>
        <end position="645"/>
    </location>
</feature>
<feature type="transmembrane region" description="Helical" evidence="7">
    <location>
        <begin position="155"/>
        <end position="173"/>
    </location>
</feature>
<feature type="transmembrane region" description="Helical" evidence="7">
    <location>
        <begin position="427"/>
        <end position="449"/>
    </location>
</feature>
<evidence type="ECO:0000256" key="1">
    <source>
        <dbReference type="ARBA" id="ARBA00004141"/>
    </source>
</evidence>
<protein>
    <submittedName>
        <fullName evidence="8">OPT superfamily oligopeptide transporter</fullName>
    </submittedName>
</protein>
<dbReference type="GO" id="GO:0000329">
    <property type="term" value="C:fungal-type vacuole membrane"/>
    <property type="evidence" value="ECO:0007669"/>
    <property type="project" value="TreeGrafter"/>
</dbReference>
<comment type="subcellular location">
    <subcellularLocation>
        <location evidence="1">Membrane</location>
        <topology evidence="1">Multi-pass membrane protein</topology>
    </subcellularLocation>
</comment>
<evidence type="ECO:0000256" key="7">
    <source>
        <dbReference type="SAM" id="Phobius"/>
    </source>
</evidence>
<accession>A0A2J6QK20</accession>
<keyword evidence="3" id="KW-0813">Transport</keyword>
<evidence type="ECO:0000256" key="5">
    <source>
        <dbReference type="ARBA" id="ARBA00022989"/>
    </source>
</evidence>
<keyword evidence="9" id="KW-1185">Reference proteome</keyword>
<keyword evidence="5 7" id="KW-1133">Transmembrane helix</keyword>
<keyword evidence="4 7" id="KW-0812">Transmembrane</keyword>
<evidence type="ECO:0000256" key="2">
    <source>
        <dbReference type="ARBA" id="ARBA00008807"/>
    </source>
</evidence>
<reference evidence="8 9" key="1">
    <citation type="submission" date="2016-05" db="EMBL/GenBank/DDBJ databases">
        <title>A degradative enzymes factory behind the ericoid mycorrhizal symbiosis.</title>
        <authorList>
            <consortium name="DOE Joint Genome Institute"/>
            <person name="Martino E."/>
            <person name="Morin E."/>
            <person name="Grelet G."/>
            <person name="Kuo A."/>
            <person name="Kohler A."/>
            <person name="Daghino S."/>
            <person name="Barry K."/>
            <person name="Choi C."/>
            <person name="Cichocki N."/>
            <person name="Clum A."/>
            <person name="Copeland A."/>
            <person name="Hainaut M."/>
            <person name="Haridas S."/>
            <person name="Labutti K."/>
            <person name="Lindquist E."/>
            <person name="Lipzen A."/>
            <person name="Khouja H.-R."/>
            <person name="Murat C."/>
            <person name="Ohm R."/>
            <person name="Olson A."/>
            <person name="Spatafora J."/>
            <person name="Veneault-Fourrey C."/>
            <person name="Henrissat B."/>
            <person name="Grigoriev I."/>
            <person name="Martin F."/>
            <person name="Perotto S."/>
        </authorList>
    </citation>
    <scope>NUCLEOTIDE SEQUENCE [LARGE SCALE GENOMIC DNA]</scope>
    <source>
        <strain evidence="8 9">UAMH 7357</strain>
    </source>
</reference>
<evidence type="ECO:0000256" key="6">
    <source>
        <dbReference type="ARBA" id="ARBA00023136"/>
    </source>
</evidence>
<dbReference type="STRING" id="1745343.A0A2J6QK20"/>
<feature type="transmembrane region" description="Helical" evidence="7">
    <location>
        <begin position="544"/>
        <end position="565"/>
    </location>
</feature>
<feature type="transmembrane region" description="Helical" evidence="7">
    <location>
        <begin position="218"/>
        <end position="237"/>
    </location>
</feature>
<dbReference type="Pfam" id="PF03169">
    <property type="entry name" value="OPT"/>
    <property type="match status" value="2"/>
</dbReference>
<feature type="transmembrane region" description="Helical" evidence="7">
    <location>
        <begin position="585"/>
        <end position="610"/>
    </location>
</feature>